<keyword evidence="3" id="KW-1185">Reference proteome</keyword>
<gene>
    <name evidence="2" type="ORF">ACFSQJ_03480</name>
</gene>
<accession>A0ABW5MS42</accession>
<reference evidence="3" key="1">
    <citation type="journal article" date="2019" name="Int. J. Syst. Evol. Microbiol.">
        <title>The Global Catalogue of Microorganisms (GCM) 10K type strain sequencing project: providing services to taxonomists for standard genome sequencing and annotation.</title>
        <authorList>
            <consortium name="The Broad Institute Genomics Platform"/>
            <consortium name="The Broad Institute Genome Sequencing Center for Infectious Disease"/>
            <person name="Wu L."/>
            <person name="Ma J."/>
        </authorList>
    </citation>
    <scope>NUCLEOTIDE SEQUENCE [LARGE SCALE GENOMIC DNA]</scope>
    <source>
        <strain evidence="3">KCTC 52368</strain>
    </source>
</reference>
<name>A0ABW5MS42_9FLAO</name>
<feature type="signal peptide" evidence="1">
    <location>
        <begin position="1"/>
        <end position="22"/>
    </location>
</feature>
<dbReference type="EMBL" id="JBHULB010000006">
    <property type="protein sequence ID" value="MFD2585974.1"/>
    <property type="molecule type" value="Genomic_DNA"/>
</dbReference>
<proteinExistence type="predicted"/>
<dbReference type="RefSeq" id="WP_377765570.1">
    <property type="nucleotide sequence ID" value="NZ_JBHULB010000006.1"/>
</dbReference>
<dbReference type="Proteomes" id="UP001597526">
    <property type="component" value="Unassembled WGS sequence"/>
</dbReference>
<evidence type="ECO:0000313" key="2">
    <source>
        <dbReference type="EMBL" id="MFD2585974.1"/>
    </source>
</evidence>
<evidence type="ECO:0000313" key="3">
    <source>
        <dbReference type="Proteomes" id="UP001597526"/>
    </source>
</evidence>
<sequence>MKKFFSLLAILALIAVSNCSEIPENNDPILGIWSKSEIASEGEESGDKVRQEWIFNDAYLGRYHNYTNGDLDFYTDFSWSLEGETYTIIYTGTDKPKVQVNLEEAATPEKLALEDGDIFAIRE</sequence>
<keyword evidence="1" id="KW-0732">Signal</keyword>
<evidence type="ECO:0000256" key="1">
    <source>
        <dbReference type="SAM" id="SignalP"/>
    </source>
</evidence>
<protein>
    <recommendedName>
        <fullName evidence="4">Lipocalin-like domain-containing protein</fullName>
    </recommendedName>
</protein>
<organism evidence="2 3">
    <name type="scientific">Croceitalea marina</name>
    <dbReference type="NCBI Taxonomy" id="1775166"/>
    <lineage>
        <taxon>Bacteria</taxon>
        <taxon>Pseudomonadati</taxon>
        <taxon>Bacteroidota</taxon>
        <taxon>Flavobacteriia</taxon>
        <taxon>Flavobacteriales</taxon>
        <taxon>Flavobacteriaceae</taxon>
        <taxon>Croceitalea</taxon>
    </lineage>
</organism>
<feature type="chain" id="PRO_5046126557" description="Lipocalin-like domain-containing protein" evidence="1">
    <location>
        <begin position="23"/>
        <end position="123"/>
    </location>
</feature>
<comment type="caution">
    <text evidence="2">The sequence shown here is derived from an EMBL/GenBank/DDBJ whole genome shotgun (WGS) entry which is preliminary data.</text>
</comment>
<evidence type="ECO:0008006" key="4">
    <source>
        <dbReference type="Google" id="ProtNLM"/>
    </source>
</evidence>